<feature type="transmembrane region" description="Helical" evidence="1">
    <location>
        <begin position="21"/>
        <end position="42"/>
    </location>
</feature>
<keyword evidence="1" id="KW-0812">Transmembrane</keyword>
<reference evidence="2 3" key="1">
    <citation type="journal article" date="2004" name="Syst. Appl. Microbiol.">
        <title>Cryptoendolithic actinomycetes from antarctic sandstone rock samples: Micromonospora endolithica sp. nov. and two isolates related to Micromonospora coerulea Jensen 1932.</title>
        <authorList>
            <person name="Hirsch P."/>
            <person name="Mevs U."/>
            <person name="Kroppenstedt R.M."/>
            <person name="Schumann P."/>
            <person name="Stackebrandt E."/>
        </authorList>
    </citation>
    <scope>NUCLEOTIDE SEQUENCE [LARGE SCALE GENOMIC DNA]</scope>
    <source>
        <strain evidence="2 3">JCM 12677</strain>
    </source>
</reference>
<dbReference type="Proteomes" id="UP000281726">
    <property type="component" value="Unassembled WGS sequence"/>
</dbReference>
<evidence type="ECO:0008006" key="4">
    <source>
        <dbReference type="Google" id="ProtNLM"/>
    </source>
</evidence>
<organism evidence="2 3">
    <name type="scientific">Micromonospora endolithica</name>
    <dbReference type="NCBI Taxonomy" id="230091"/>
    <lineage>
        <taxon>Bacteria</taxon>
        <taxon>Bacillati</taxon>
        <taxon>Actinomycetota</taxon>
        <taxon>Actinomycetes</taxon>
        <taxon>Micromonosporales</taxon>
        <taxon>Micromonosporaceae</taxon>
        <taxon>Micromonospora</taxon>
    </lineage>
</organism>
<feature type="transmembrane region" description="Helical" evidence="1">
    <location>
        <begin position="120"/>
        <end position="142"/>
    </location>
</feature>
<dbReference type="EMBL" id="RBAK01000022">
    <property type="protein sequence ID" value="RKN38247.1"/>
    <property type="molecule type" value="Genomic_DNA"/>
</dbReference>
<sequence>MLETYVGRVDAQAQRSERNRLNLLHLHAAAACYIAPGFALIGQAQQQSATFVLLREIPGAPISLGALFGLGGVALAWGTVRSRSRWAEAGLLLMLFWYLLVAVSFGGAVVVWLVQDRQGAAPAIYAHGVYLHLAIVMAVHLATLRRIDRSGSGVDS</sequence>
<keyword evidence="1" id="KW-1133">Transmembrane helix</keyword>
<accession>A0A3A9YSH3</accession>
<keyword evidence="3" id="KW-1185">Reference proteome</keyword>
<evidence type="ECO:0000313" key="3">
    <source>
        <dbReference type="Proteomes" id="UP000281726"/>
    </source>
</evidence>
<protein>
    <recommendedName>
        <fullName evidence="4">DUF4383 domain-containing protein</fullName>
    </recommendedName>
</protein>
<gene>
    <name evidence="2" type="ORF">D7223_31390</name>
</gene>
<proteinExistence type="predicted"/>
<dbReference type="AlphaFoldDB" id="A0A3A9YSH3"/>
<name>A0A3A9YSH3_9ACTN</name>
<feature type="transmembrane region" description="Helical" evidence="1">
    <location>
        <begin position="62"/>
        <end position="80"/>
    </location>
</feature>
<evidence type="ECO:0000313" key="2">
    <source>
        <dbReference type="EMBL" id="RKN38247.1"/>
    </source>
</evidence>
<feature type="transmembrane region" description="Helical" evidence="1">
    <location>
        <begin position="92"/>
        <end position="114"/>
    </location>
</feature>
<keyword evidence="1" id="KW-0472">Membrane</keyword>
<comment type="caution">
    <text evidence="2">The sequence shown here is derived from an EMBL/GenBank/DDBJ whole genome shotgun (WGS) entry which is preliminary data.</text>
</comment>
<evidence type="ECO:0000256" key="1">
    <source>
        <dbReference type="SAM" id="Phobius"/>
    </source>
</evidence>